<sequence length="143" mass="16081">MWLEELKALYTGYIEKVSRLEMAKKPADGLLGFGKKVSDDPCHEAFAEELEALLERFAQAGPSSEEVRRVLSFVYHAPAAYSEPASAYWMLNAVQGLTQELVKVLSREDALKLLRQYEEDIPRSQRLPVQKKVGKALKAAAKK</sequence>
<accession>W7UV12</accession>
<dbReference type="PATRIC" id="fig|1341157.4.peg.355"/>
<dbReference type="EMBL" id="ATAX01000007">
    <property type="protein sequence ID" value="EWM55014.1"/>
    <property type="molecule type" value="Genomic_DNA"/>
</dbReference>
<evidence type="ECO:0000313" key="2">
    <source>
        <dbReference type="Proteomes" id="UP000019365"/>
    </source>
</evidence>
<dbReference type="AlphaFoldDB" id="W7UV12"/>
<dbReference type="OrthoDB" id="1821857at2"/>
<dbReference type="eggNOG" id="ENOG502ZRYW">
    <property type="taxonomic scope" value="Bacteria"/>
</dbReference>
<keyword evidence="2" id="KW-1185">Reference proteome</keyword>
<gene>
    <name evidence="1" type="ORF">RF007C_03185</name>
</gene>
<comment type="caution">
    <text evidence="1">The sequence shown here is derived from an EMBL/GenBank/DDBJ whole genome shotgun (WGS) entry which is preliminary data.</text>
</comment>
<protein>
    <submittedName>
        <fullName evidence="1">Uncharacterized protein</fullName>
    </submittedName>
</protein>
<dbReference type="Proteomes" id="UP000019365">
    <property type="component" value="Unassembled WGS sequence"/>
</dbReference>
<organism evidence="1 2">
    <name type="scientific">Ruminococcus flavefaciens 007c</name>
    <dbReference type="NCBI Taxonomy" id="1341157"/>
    <lineage>
        <taxon>Bacteria</taxon>
        <taxon>Bacillati</taxon>
        <taxon>Bacillota</taxon>
        <taxon>Clostridia</taxon>
        <taxon>Eubacteriales</taxon>
        <taxon>Oscillospiraceae</taxon>
        <taxon>Ruminococcus</taxon>
    </lineage>
</organism>
<dbReference type="RefSeq" id="WP_037296635.1">
    <property type="nucleotide sequence ID" value="NZ_ATAX01000007.1"/>
</dbReference>
<evidence type="ECO:0000313" key="1">
    <source>
        <dbReference type="EMBL" id="EWM55014.1"/>
    </source>
</evidence>
<proteinExistence type="predicted"/>
<name>W7UV12_RUMFL</name>
<reference evidence="1 2" key="1">
    <citation type="journal article" date="2014" name="PLoS ONE">
        <title>Rumen cellulosomics: divergent fiber-degrading strategies revealed by comparative genome-wide analysis of six ruminococcal strains.</title>
        <authorList>
            <person name="Dassa B."/>
            <person name="Borovok I."/>
            <person name="Ruimy-Israeli V."/>
            <person name="Lamed R."/>
            <person name="Flint H.J."/>
            <person name="Duncan S.H."/>
            <person name="Henrissat B."/>
            <person name="Coutinho P."/>
            <person name="Morrison M."/>
            <person name="Mosoni P."/>
            <person name="Yeoman C.J."/>
            <person name="White B.A."/>
            <person name="Bayer E.A."/>
        </authorList>
    </citation>
    <scope>NUCLEOTIDE SEQUENCE [LARGE SCALE GENOMIC DNA]</scope>
    <source>
        <strain evidence="1 2">007c</strain>
    </source>
</reference>